<dbReference type="Gene3D" id="3.30.420.10">
    <property type="entry name" value="Ribonuclease H-like superfamily/Ribonuclease H"/>
    <property type="match status" value="1"/>
</dbReference>
<keyword evidence="3" id="KW-1185">Reference proteome</keyword>
<dbReference type="InterPro" id="IPR036397">
    <property type="entry name" value="RNaseH_sf"/>
</dbReference>
<dbReference type="Proteomes" id="UP000499080">
    <property type="component" value="Unassembled WGS sequence"/>
</dbReference>
<proteinExistence type="predicted"/>
<sequence length="108" mass="12626">MLLFASSDSSAESEMAKAESMSRRNHLYDEMRWRAVGHIRGRLHWAREHRSWTPEQWSHTLFTDEPRFNIQNDSRRAMICEHLQPKKQPPVKFQVSSPSGVGDSVMCQ</sequence>
<dbReference type="AlphaFoldDB" id="A0A4Y2S638"/>
<evidence type="ECO:0000313" key="3">
    <source>
        <dbReference type="Proteomes" id="UP000499080"/>
    </source>
</evidence>
<feature type="region of interest" description="Disordered" evidence="1">
    <location>
        <begin position="87"/>
        <end position="108"/>
    </location>
</feature>
<dbReference type="GO" id="GO:0003676">
    <property type="term" value="F:nucleic acid binding"/>
    <property type="evidence" value="ECO:0007669"/>
    <property type="project" value="InterPro"/>
</dbReference>
<evidence type="ECO:0008006" key="4">
    <source>
        <dbReference type="Google" id="ProtNLM"/>
    </source>
</evidence>
<reference evidence="2 3" key="1">
    <citation type="journal article" date="2019" name="Sci. Rep.">
        <title>Orb-weaving spider Araneus ventricosus genome elucidates the spidroin gene catalogue.</title>
        <authorList>
            <person name="Kono N."/>
            <person name="Nakamura H."/>
            <person name="Ohtoshi R."/>
            <person name="Moran D.A.P."/>
            <person name="Shinohara A."/>
            <person name="Yoshida Y."/>
            <person name="Fujiwara M."/>
            <person name="Mori M."/>
            <person name="Tomita M."/>
            <person name="Arakawa K."/>
        </authorList>
    </citation>
    <scope>NUCLEOTIDE SEQUENCE [LARGE SCALE GENOMIC DNA]</scope>
</reference>
<organism evidence="2 3">
    <name type="scientific">Araneus ventricosus</name>
    <name type="common">Orbweaver spider</name>
    <name type="synonym">Epeira ventricosa</name>
    <dbReference type="NCBI Taxonomy" id="182803"/>
    <lineage>
        <taxon>Eukaryota</taxon>
        <taxon>Metazoa</taxon>
        <taxon>Ecdysozoa</taxon>
        <taxon>Arthropoda</taxon>
        <taxon>Chelicerata</taxon>
        <taxon>Arachnida</taxon>
        <taxon>Araneae</taxon>
        <taxon>Araneomorphae</taxon>
        <taxon>Entelegynae</taxon>
        <taxon>Araneoidea</taxon>
        <taxon>Araneidae</taxon>
        <taxon>Araneus</taxon>
    </lineage>
</organism>
<accession>A0A4Y2S638</accession>
<gene>
    <name evidence="2" type="ORF">AVEN_183397_1</name>
</gene>
<feature type="compositionally biased region" description="Low complexity" evidence="1">
    <location>
        <begin position="1"/>
        <end position="13"/>
    </location>
</feature>
<dbReference type="EMBL" id="BGPR01019731">
    <property type="protein sequence ID" value="GBN82779.1"/>
    <property type="molecule type" value="Genomic_DNA"/>
</dbReference>
<protein>
    <recommendedName>
        <fullName evidence="4">Transposase Tc1-like domain-containing protein</fullName>
    </recommendedName>
</protein>
<feature type="region of interest" description="Disordered" evidence="1">
    <location>
        <begin position="1"/>
        <end position="22"/>
    </location>
</feature>
<comment type="caution">
    <text evidence="2">The sequence shown here is derived from an EMBL/GenBank/DDBJ whole genome shotgun (WGS) entry which is preliminary data.</text>
</comment>
<dbReference type="OrthoDB" id="6155880at2759"/>
<evidence type="ECO:0000256" key="1">
    <source>
        <dbReference type="SAM" id="MobiDB-lite"/>
    </source>
</evidence>
<evidence type="ECO:0000313" key="2">
    <source>
        <dbReference type="EMBL" id="GBN82779.1"/>
    </source>
</evidence>
<name>A0A4Y2S638_ARAVE</name>